<proteinExistence type="inferred from homology"/>
<dbReference type="SUPFAM" id="SSF143456">
    <property type="entry name" value="VC0467-like"/>
    <property type="match status" value="1"/>
</dbReference>
<comment type="similarity">
    <text evidence="1 2">Belongs to the UPF0301 (AlgH) family.</text>
</comment>
<dbReference type="InterPro" id="IPR003774">
    <property type="entry name" value="AlgH-like"/>
</dbReference>
<dbReference type="Pfam" id="PF02622">
    <property type="entry name" value="DUF179"/>
    <property type="match status" value="1"/>
</dbReference>
<gene>
    <name evidence="3" type="ORF">COB67_12335</name>
</gene>
<evidence type="ECO:0000256" key="1">
    <source>
        <dbReference type="ARBA" id="ARBA00009600"/>
    </source>
</evidence>
<sequence length="187" mass="20753">MTADKAKFLIAMPSLKESIFAHSVILMAEQTATGALGFIINLPTGTGIREALKMMNVQSTDLPDIPILFGGPVQTDFFWFLHSPEFSAQSTIAIHPNFALTSAMEIIPILNEDHCPKIFFAGVGYSGWGAEQLEREIEEGSWWLDKFDVDLLFGTSHSNQWDKAFKTLGVDPKTLFDNSNPFDPIIN</sequence>
<evidence type="ECO:0000313" key="4">
    <source>
        <dbReference type="Proteomes" id="UP000218113"/>
    </source>
</evidence>
<evidence type="ECO:0000313" key="3">
    <source>
        <dbReference type="EMBL" id="PCI23901.1"/>
    </source>
</evidence>
<dbReference type="HAMAP" id="MF_00758">
    <property type="entry name" value="UPF0301"/>
    <property type="match status" value="1"/>
</dbReference>
<dbReference type="Gene3D" id="3.40.1740.10">
    <property type="entry name" value="VC0467-like"/>
    <property type="match status" value="1"/>
</dbReference>
<dbReference type="Proteomes" id="UP000218113">
    <property type="component" value="Unassembled WGS sequence"/>
</dbReference>
<accession>A0A2A4SS57</accession>
<dbReference type="PANTHER" id="PTHR30327">
    <property type="entry name" value="UNCHARACTERIZED PROTEIN YQGE"/>
    <property type="match status" value="1"/>
</dbReference>
<dbReference type="GO" id="GO:0005829">
    <property type="term" value="C:cytosol"/>
    <property type="evidence" value="ECO:0007669"/>
    <property type="project" value="TreeGrafter"/>
</dbReference>
<organism evidence="3 4">
    <name type="scientific">SAR324 cluster bacterium</name>
    <dbReference type="NCBI Taxonomy" id="2024889"/>
    <lineage>
        <taxon>Bacteria</taxon>
        <taxon>Deltaproteobacteria</taxon>
        <taxon>SAR324 cluster</taxon>
    </lineage>
</organism>
<reference evidence="4" key="1">
    <citation type="submission" date="2017-08" db="EMBL/GenBank/DDBJ databases">
        <title>A dynamic microbial community with high functional redundancy inhabits the cold, oxic subseafloor aquifer.</title>
        <authorList>
            <person name="Tully B.J."/>
            <person name="Wheat C.G."/>
            <person name="Glazer B.T."/>
            <person name="Huber J.A."/>
        </authorList>
    </citation>
    <scope>NUCLEOTIDE SEQUENCE [LARGE SCALE GENOMIC DNA]</scope>
</reference>
<dbReference type="PANTHER" id="PTHR30327:SF1">
    <property type="entry name" value="UPF0301 PROTEIN YQGE"/>
    <property type="match status" value="1"/>
</dbReference>
<dbReference type="AlphaFoldDB" id="A0A2A4SS57"/>
<dbReference type="EMBL" id="NVSR01000134">
    <property type="protein sequence ID" value="PCI23901.1"/>
    <property type="molecule type" value="Genomic_DNA"/>
</dbReference>
<comment type="caution">
    <text evidence="3">The sequence shown here is derived from an EMBL/GenBank/DDBJ whole genome shotgun (WGS) entry which is preliminary data.</text>
</comment>
<evidence type="ECO:0000256" key="2">
    <source>
        <dbReference type="HAMAP-Rule" id="MF_00758"/>
    </source>
</evidence>
<protein>
    <recommendedName>
        <fullName evidence="2">UPF0301 protein COB67_12335</fullName>
    </recommendedName>
</protein>
<name>A0A2A4SS57_9DELT</name>